<dbReference type="EC" id="2.3.1.61" evidence="5 12"/>
<dbReference type="InterPro" id="IPR003016">
    <property type="entry name" value="2-oxoA_DH_lipoyl-BS"/>
</dbReference>
<feature type="compositionally biased region" description="Basic and acidic residues" evidence="13">
    <location>
        <begin position="128"/>
        <end position="173"/>
    </location>
</feature>
<comment type="function">
    <text evidence="1 12">E2 component of the 2-oxoglutarate dehydrogenase (OGDH) complex which catalyzes the second step in the conversion of 2-oxoglutarate to succinyl-CoA and CO(2).</text>
</comment>
<evidence type="ECO:0000256" key="9">
    <source>
        <dbReference type="ARBA" id="ARBA00022823"/>
    </source>
</evidence>
<dbReference type="Pfam" id="PF00198">
    <property type="entry name" value="2-oxoacid_dh"/>
    <property type="match status" value="1"/>
</dbReference>
<dbReference type="Gene3D" id="2.40.50.100">
    <property type="match status" value="1"/>
</dbReference>
<reference evidence="16 17" key="1">
    <citation type="submission" date="2021-06" db="EMBL/GenBank/DDBJ databases">
        <title>Bacillus sp. RD4P76, an endophyte from a halophyte.</title>
        <authorList>
            <person name="Sun J.-Q."/>
        </authorList>
    </citation>
    <scope>NUCLEOTIDE SEQUENCE [LARGE SCALE GENOMIC DNA]</scope>
    <source>
        <strain evidence="16 17">JCM 17098</strain>
    </source>
</reference>
<organism evidence="16 17">
    <name type="scientific">Evansella alkalicola</name>
    <dbReference type="NCBI Taxonomy" id="745819"/>
    <lineage>
        <taxon>Bacteria</taxon>
        <taxon>Bacillati</taxon>
        <taxon>Bacillota</taxon>
        <taxon>Bacilli</taxon>
        <taxon>Bacillales</taxon>
        <taxon>Bacillaceae</taxon>
        <taxon>Evansella</taxon>
    </lineage>
</organism>
<dbReference type="PANTHER" id="PTHR43416">
    <property type="entry name" value="DIHYDROLIPOYLLYSINE-RESIDUE SUCCINYLTRANSFERASE COMPONENT OF 2-OXOGLUTARATE DEHYDROGENASE COMPLEX, MITOCHONDRIAL-RELATED"/>
    <property type="match status" value="1"/>
</dbReference>
<dbReference type="InterPro" id="IPR004167">
    <property type="entry name" value="PSBD"/>
</dbReference>
<comment type="pathway">
    <text evidence="2 12">Amino-acid degradation; L-lysine degradation via saccharopine pathway; glutaryl-CoA from L-lysine: step 6/6.</text>
</comment>
<evidence type="ECO:0000256" key="6">
    <source>
        <dbReference type="ARBA" id="ARBA00019511"/>
    </source>
</evidence>
<evidence type="ECO:0000256" key="5">
    <source>
        <dbReference type="ARBA" id="ARBA00012945"/>
    </source>
</evidence>
<feature type="compositionally biased region" description="Basic and acidic residues" evidence="13">
    <location>
        <begin position="192"/>
        <end position="201"/>
    </location>
</feature>
<evidence type="ECO:0000256" key="3">
    <source>
        <dbReference type="ARBA" id="ARBA00007317"/>
    </source>
</evidence>
<name>A0ABS6JS17_9BACI</name>
<evidence type="ECO:0000256" key="10">
    <source>
        <dbReference type="ARBA" id="ARBA00023315"/>
    </source>
</evidence>
<feature type="domain" description="Peripheral subunit-binding (PSBD)" evidence="15">
    <location>
        <begin position="120"/>
        <end position="157"/>
    </location>
</feature>
<evidence type="ECO:0000256" key="7">
    <source>
        <dbReference type="ARBA" id="ARBA00022532"/>
    </source>
</evidence>
<dbReference type="PROSITE" id="PS50968">
    <property type="entry name" value="BIOTINYL_LIPOYL"/>
    <property type="match status" value="1"/>
</dbReference>
<evidence type="ECO:0000313" key="16">
    <source>
        <dbReference type="EMBL" id="MBU9720072.1"/>
    </source>
</evidence>
<dbReference type="Proteomes" id="UP000790580">
    <property type="component" value="Unassembled WGS sequence"/>
</dbReference>
<dbReference type="RefSeq" id="WP_088075226.1">
    <property type="nucleotide sequence ID" value="NZ_JAHQCR010000010.1"/>
</dbReference>
<evidence type="ECO:0000256" key="4">
    <source>
        <dbReference type="ARBA" id="ARBA00011666"/>
    </source>
</evidence>
<dbReference type="PROSITE" id="PS51826">
    <property type="entry name" value="PSBD"/>
    <property type="match status" value="1"/>
</dbReference>
<keyword evidence="8 12" id="KW-0808">Transferase</keyword>
<dbReference type="SUPFAM" id="SSF52777">
    <property type="entry name" value="CoA-dependent acyltransferases"/>
    <property type="match status" value="1"/>
</dbReference>
<dbReference type="InterPro" id="IPR036625">
    <property type="entry name" value="E3-bd_dom_sf"/>
</dbReference>
<evidence type="ECO:0000256" key="2">
    <source>
        <dbReference type="ARBA" id="ARBA00005145"/>
    </source>
</evidence>
<accession>A0ABS6JS17</accession>
<dbReference type="SUPFAM" id="SSF47005">
    <property type="entry name" value="Peripheral subunit-binding domain of 2-oxo acid dehydrogenase complex"/>
    <property type="match status" value="1"/>
</dbReference>
<dbReference type="GO" id="GO:0004149">
    <property type="term" value="F:dihydrolipoyllysine-residue succinyltransferase activity"/>
    <property type="evidence" value="ECO:0007669"/>
    <property type="project" value="UniProtKB-EC"/>
</dbReference>
<feature type="domain" description="Lipoyl-binding" evidence="14">
    <location>
        <begin position="1"/>
        <end position="76"/>
    </location>
</feature>
<comment type="cofactor">
    <cofactor evidence="12">
        <name>(R)-lipoate</name>
        <dbReference type="ChEBI" id="CHEBI:83088"/>
    </cofactor>
    <text evidence="12">Binds 1 lipoyl cofactor covalently.</text>
</comment>
<dbReference type="InterPro" id="IPR050537">
    <property type="entry name" value="2-oxoacid_dehydrogenase"/>
</dbReference>
<dbReference type="SUPFAM" id="SSF51230">
    <property type="entry name" value="Single hybrid motif"/>
    <property type="match status" value="1"/>
</dbReference>
<comment type="caution">
    <text evidence="16">The sequence shown here is derived from an EMBL/GenBank/DDBJ whole genome shotgun (WGS) entry which is preliminary data.</text>
</comment>
<dbReference type="Gene3D" id="4.10.320.10">
    <property type="entry name" value="E3-binding domain"/>
    <property type="match status" value="1"/>
</dbReference>
<sequence>MSEVKVPELAESVTEGTIAEWLKNPGDFVEQGENLVELETDKVNVEIAAEESGVLKEVFGEPGDTVYVGDVIAKIDTKAEGHSGSIENDGTNKDKDNSKSNNTGAGDDVPNGEERTERPIASPAARKLAREKGIDLQEVRTRDPLGRVRQDDIHEHLSHKNETSKSKDKEKQDQNSNQASSSVSNQGTTQEESSKEVERIRMSRRRQTIAKRLVEAQQTAAMLTTFNEVDMTNLMNLRKRRKDKFQEDHGVKLGFMSFFTKAVIGALKKYPYVNAEIQGDEILLKKYYDIGVAVSTDDGLVVPVVRDADRLDFAGIEKEVGRLAEKAHQKKLSLPDLQGGSFTITNGGVFGSLWSTPILNTPQVGILGMHKVQMRPVAIDEERFENRPMMYIALSYDHRIIDGKDAVGFLVKVKELIEDPESLLLEG</sequence>
<dbReference type="EMBL" id="JAHQCR010000010">
    <property type="protein sequence ID" value="MBU9720072.1"/>
    <property type="molecule type" value="Genomic_DNA"/>
</dbReference>
<comment type="catalytic activity">
    <reaction evidence="11 12">
        <text>N(6)-[(R)-dihydrolipoyl]-L-lysyl-[protein] + succinyl-CoA = N(6)-[(R)-S(8)-succinyldihydrolipoyl]-L-lysyl-[protein] + CoA</text>
        <dbReference type="Rhea" id="RHEA:15213"/>
        <dbReference type="Rhea" id="RHEA-COMP:10475"/>
        <dbReference type="Rhea" id="RHEA-COMP:20092"/>
        <dbReference type="ChEBI" id="CHEBI:57287"/>
        <dbReference type="ChEBI" id="CHEBI:57292"/>
        <dbReference type="ChEBI" id="CHEBI:83100"/>
        <dbReference type="ChEBI" id="CHEBI:83120"/>
        <dbReference type="EC" id="2.3.1.61"/>
    </reaction>
</comment>
<dbReference type="CDD" id="cd06849">
    <property type="entry name" value="lipoyl_domain"/>
    <property type="match status" value="1"/>
</dbReference>
<comment type="subunit">
    <text evidence="4">Forms a 24-polypeptide structural core with octahedral symmetry. Part of the 2-oxoglutarate dehydrogenase (OGDH) complex composed of E1 (2-oxoglutarate dehydrogenase), E2 (dihydrolipoamide succinyltransferase) and E3 (dihydrolipoamide dehydrogenase); the complex contains multiple copies of the three enzymatic components (E1, E2 and E3).</text>
</comment>
<keyword evidence="7 12" id="KW-0816">Tricarboxylic acid cycle</keyword>
<evidence type="ECO:0000313" key="17">
    <source>
        <dbReference type="Proteomes" id="UP000790580"/>
    </source>
</evidence>
<keyword evidence="17" id="KW-1185">Reference proteome</keyword>
<feature type="compositionally biased region" description="Low complexity" evidence="13">
    <location>
        <begin position="174"/>
        <end position="186"/>
    </location>
</feature>
<proteinExistence type="inferred from homology"/>
<gene>
    <name evidence="16" type="primary">odhB</name>
    <name evidence="16" type="ORF">KS407_01280</name>
</gene>
<dbReference type="InterPro" id="IPR001078">
    <property type="entry name" value="2-oxoacid_DH_actylTfrase"/>
</dbReference>
<dbReference type="NCBIfam" id="NF004309">
    <property type="entry name" value="PRK05704.1"/>
    <property type="match status" value="1"/>
</dbReference>
<dbReference type="Pfam" id="PF00364">
    <property type="entry name" value="Biotin_lipoyl"/>
    <property type="match status" value="1"/>
</dbReference>
<evidence type="ECO:0000256" key="11">
    <source>
        <dbReference type="ARBA" id="ARBA00052761"/>
    </source>
</evidence>
<comment type="similarity">
    <text evidence="3 12">Belongs to the 2-oxoacid dehydrogenase family.</text>
</comment>
<evidence type="ECO:0000259" key="14">
    <source>
        <dbReference type="PROSITE" id="PS50968"/>
    </source>
</evidence>
<feature type="region of interest" description="Disordered" evidence="13">
    <location>
        <begin position="79"/>
        <end position="202"/>
    </location>
</feature>
<dbReference type="PROSITE" id="PS00189">
    <property type="entry name" value="LIPOYL"/>
    <property type="match status" value="1"/>
</dbReference>
<dbReference type="InterPro" id="IPR000089">
    <property type="entry name" value="Biotin_lipoyl"/>
</dbReference>
<dbReference type="NCBIfam" id="TIGR01347">
    <property type="entry name" value="sucB"/>
    <property type="match status" value="1"/>
</dbReference>
<dbReference type="InterPro" id="IPR023213">
    <property type="entry name" value="CAT-like_dom_sf"/>
</dbReference>
<evidence type="ECO:0000256" key="12">
    <source>
        <dbReference type="RuleBase" id="RU361138"/>
    </source>
</evidence>
<dbReference type="Gene3D" id="3.30.559.10">
    <property type="entry name" value="Chloramphenicol acetyltransferase-like domain"/>
    <property type="match status" value="1"/>
</dbReference>
<dbReference type="Pfam" id="PF02817">
    <property type="entry name" value="E3_binding"/>
    <property type="match status" value="1"/>
</dbReference>
<evidence type="ECO:0000259" key="15">
    <source>
        <dbReference type="PROSITE" id="PS51826"/>
    </source>
</evidence>
<dbReference type="InterPro" id="IPR011053">
    <property type="entry name" value="Single_hybrid_motif"/>
</dbReference>
<dbReference type="PANTHER" id="PTHR43416:SF5">
    <property type="entry name" value="DIHYDROLIPOYLLYSINE-RESIDUE SUCCINYLTRANSFERASE COMPONENT OF 2-OXOGLUTARATE DEHYDROGENASE COMPLEX, MITOCHONDRIAL"/>
    <property type="match status" value="1"/>
</dbReference>
<evidence type="ECO:0000256" key="13">
    <source>
        <dbReference type="SAM" id="MobiDB-lite"/>
    </source>
</evidence>
<evidence type="ECO:0000256" key="8">
    <source>
        <dbReference type="ARBA" id="ARBA00022679"/>
    </source>
</evidence>
<keyword evidence="10 12" id="KW-0012">Acyltransferase</keyword>
<protein>
    <recommendedName>
        <fullName evidence="6 12">Dihydrolipoyllysine-residue succinyltransferase component of 2-oxoglutarate dehydrogenase complex</fullName>
        <ecNumber evidence="5 12">2.3.1.61</ecNumber>
    </recommendedName>
    <alternativeName>
        <fullName evidence="12">2-oxoglutarate dehydrogenase complex component E2</fullName>
    </alternativeName>
</protein>
<evidence type="ECO:0000256" key="1">
    <source>
        <dbReference type="ARBA" id="ARBA00004052"/>
    </source>
</evidence>
<dbReference type="InterPro" id="IPR006255">
    <property type="entry name" value="SucB"/>
</dbReference>
<keyword evidence="9 12" id="KW-0450">Lipoyl</keyword>